<keyword evidence="3" id="KW-1185">Reference proteome</keyword>
<comment type="caution">
    <text evidence="2">The sequence shown here is derived from an EMBL/GenBank/DDBJ whole genome shotgun (WGS) entry which is preliminary data.</text>
</comment>
<proteinExistence type="predicted"/>
<protein>
    <submittedName>
        <fullName evidence="2">Uncharacterized protein</fullName>
    </submittedName>
</protein>
<feature type="region of interest" description="Disordered" evidence="1">
    <location>
        <begin position="74"/>
        <end position="128"/>
    </location>
</feature>
<gene>
    <name evidence="2" type="ORF">NCGR_LOCUS67324</name>
</gene>
<dbReference type="EMBL" id="CAJGYO010000713">
    <property type="protein sequence ID" value="CAD6343226.1"/>
    <property type="molecule type" value="Genomic_DNA"/>
</dbReference>
<sequence>MAALQVRLGELSAAAAADAFSVGEHGLLLADLSPARPHGRSAWRCCRASLRRTLASDALLACVGVAGGARTPSIGEGAGRCESGAAAERKRGEKSALGNAKRRVAGAAPGTRRRIRREGERERERKGRARWRHKCILEDAFGRWSLSMILNGVGPAYATKNGVASPVSENQKEI</sequence>
<accession>A0A811SM33</accession>
<evidence type="ECO:0000313" key="2">
    <source>
        <dbReference type="EMBL" id="CAD6343226.1"/>
    </source>
</evidence>
<dbReference type="AlphaFoldDB" id="A0A811SM33"/>
<name>A0A811SM33_9POAL</name>
<dbReference type="Proteomes" id="UP000604825">
    <property type="component" value="Unassembled WGS sequence"/>
</dbReference>
<organism evidence="2 3">
    <name type="scientific">Miscanthus lutarioriparius</name>
    <dbReference type="NCBI Taxonomy" id="422564"/>
    <lineage>
        <taxon>Eukaryota</taxon>
        <taxon>Viridiplantae</taxon>
        <taxon>Streptophyta</taxon>
        <taxon>Embryophyta</taxon>
        <taxon>Tracheophyta</taxon>
        <taxon>Spermatophyta</taxon>
        <taxon>Magnoliopsida</taxon>
        <taxon>Liliopsida</taxon>
        <taxon>Poales</taxon>
        <taxon>Poaceae</taxon>
        <taxon>PACMAD clade</taxon>
        <taxon>Panicoideae</taxon>
        <taxon>Andropogonodae</taxon>
        <taxon>Andropogoneae</taxon>
        <taxon>Saccharinae</taxon>
        <taxon>Miscanthus</taxon>
    </lineage>
</organism>
<evidence type="ECO:0000256" key="1">
    <source>
        <dbReference type="SAM" id="MobiDB-lite"/>
    </source>
</evidence>
<reference evidence="2" key="1">
    <citation type="submission" date="2020-10" db="EMBL/GenBank/DDBJ databases">
        <authorList>
            <person name="Han B."/>
            <person name="Lu T."/>
            <person name="Zhao Q."/>
            <person name="Huang X."/>
            <person name="Zhao Y."/>
        </authorList>
    </citation>
    <scope>NUCLEOTIDE SEQUENCE</scope>
</reference>
<evidence type="ECO:0000313" key="3">
    <source>
        <dbReference type="Proteomes" id="UP000604825"/>
    </source>
</evidence>